<feature type="binding site" evidence="6">
    <location>
        <position position="180"/>
    </location>
    <ligand>
        <name>substrate</name>
    </ligand>
</feature>
<evidence type="ECO:0000256" key="4">
    <source>
        <dbReference type="ARBA" id="ARBA00022723"/>
    </source>
</evidence>
<feature type="binding site" evidence="6">
    <location>
        <position position="237"/>
    </location>
    <ligand>
        <name>a divalent metal cation</name>
        <dbReference type="ChEBI" id="CHEBI:60240"/>
        <label>1</label>
    </ligand>
</feature>
<evidence type="ECO:0000256" key="3">
    <source>
        <dbReference type="ARBA" id="ARBA00022670"/>
    </source>
</evidence>
<dbReference type="GO" id="GO:0005829">
    <property type="term" value="C:cytosol"/>
    <property type="evidence" value="ECO:0007669"/>
    <property type="project" value="TreeGrafter"/>
</dbReference>
<feature type="binding site" evidence="6">
    <location>
        <position position="110"/>
    </location>
    <ligand>
        <name>a divalent metal cation</name>
        <dbReference type="ChEBI" id="CHEBI:60240"/>
        <label>2</label>
        <note>catalytic</note>
    </ligand>
</feature>
<feature type="binding site" evidence="6">
    <location>
        <position position="173"/>
    </location>
    <ligand>
        <name>a divalent metal cation</name>
        <dbReference type="ChEBI" id="CHEBI:60240"/>
        <label>2</label>
        <note>catalytic</note>
    </ligand>
</feature>
<feature type="binding site" evidence="6">
    <location>
        <position position="206"/>
    </location>
    <ligand>
        <name>a divalent metal cation</name>
        <dbReference type="ChEBI" id="CHEBI:60240"/>
        <label>2</label>
        <note>catalytic</note>
    </ligand>
</feature>
<keyword evidence="5 6" id="KW-0378">Hydrolase</keyword>
<reference evidence="9" key="1">
    <citation type="journal article" date="2015" name="ISME J.">
        <title>Aquifer environment selects for microbial species cohorts in sediment and groundwater.</title>
        <authorList>
            <person name="Hug L.A."/>
            <person name="Thomas B.C."/>
            <person name="Brown C.T."/>
            <person name="Frischkorn K.R."/>
            <person name="Williams K.H."/>
            <person name="Tringe S.G."/>
            <person name="Banfield J.F."/>
        </authorList>
    </citation>
    <scope>NUCLEOTIDE SEQUENCE</scope>
</reference>
<dbReference type="GO" id="GO:0006508">
    <property type="term" value="P:proteolysis"/>
    <property type="evidence" value="ECO:0007669"/>
    <property type="project" value="UniProtKB-KW"/>
</dbReference>
<dbReference type="AlphaFoldDB" id="A0A0H4TA72"/>
<evidence type="ECO:0000256" key="7">
    <source>
        <dbReference type="RuleBase" id="RU003653"/>
    </source>
</evidence>
<feature type="binding site" evidence="6">
    <location>
        <position position="99"/>
    </location>
    <ligand>
        <name>a divalent metal cation</name>
        <dbReference type="ChEBI" id="CHEBI:60240"/>
        <label>1</label>
    </ligand>
</feature>
<sequence>MIYIKTKKEIDYIRESCRIVAETLKLVANNVQPGVTTIELDRIAEEYIFSNNAKAAFKGYSQAGSYDYPASICVSIDDEVVHGIPGERVLKEGEIVSIDVGVLKNGYFGDAALSVAVGKISSDKEKLLEVTEKSLYEGIKEAKVNNRVHDISFAVQNYVEANGFSVVKDLCGHGVGKYLHEEPAVPNYGVRGTGPKLKKGMTIAIEPMVNTGTYKVKTAKDGWTVLTQDGLPSAHFEHTILVSNGSPEILTVC</sequence>
<dbReference type="InterPro" id="IPR000994">
    <property type="entry name" value="Pept_M24"/>
</dbReference>
<dbReference type="InterPro" id="IPR002467">
    <property type="entry name" value="Pept_M24A_MAP1"/>
</dbReference>
<dbReference type="Gene3D" id="3.90.230.10">
    <property type="entry name" value="Creatinase/methionine aminopeptidase superfamily"/>
    <property type="match status" value="1"/>
</dbReference>
<name>A0A0H4TA72_9BACT</name>
<proteinExistence type="inferred from homology"/>
<keyword evidence="4 6" id="KW-0479">Metal-binding</keyword>
<dbReference type="GO" id="GO:0070006">
    <property type="term" value="F:metalloaminopeptidase activity"/>
    <property type="evidence" value="ECO:0007669"/>
    <property type="project" value="UniProtKB-UniRule"/>
</dbReference>
<dbReference type="Pfam" id="PF00557">
    <property type="entry name" value="Peptidase_M24"/>
    <property type="match status" value="1"/>
</dbReference>
<evidence type="ECO:0000256" key="2">
    <source>
        <dbReference type="ARBA" id="ARBA00022438"/>
    </source>
</evidence>
<accession>A0A0H4TA72</accession>
<dbReference type="EMBL" id="KT007020">
    <property type="protein sequence ID" value="AKQ03720.1"/>
    <property type="molecule type" value="Genomic_DNA"/>
</dbReference>
<comment type="catalytic activity">
    <reaction evidence="6 7">
        <text>Release of N-terminal amino acids, preferentially methionine, from peptides and arylamides.</text>
        <dbReference type="EC" id="3.4.11.18"/>
    </reaction>
</comment>
<evidence type="ECO:0000256" key="5">
    <source>
        <dbReference type="ARBA" id="ARBA00022801"/>
    </source>
</evidence>
<protein>
    <recommendedName>
        <fullName evidence="6 7">Methionine aminopeptidase</fullName>
        <shortName evidence="6">MAP</shortName>
        <shortName evidence="6">MetAP</shortName>
        <ecNumber evidence="6 7">3.4.11.18</ecNumber>
    </recommendedName>
    <alternativeName>
        <fullName evidence="6">Peptidase M</fullName>
    </alternativeName>
</protein>
<evidence type="ECO:0000313" key="9">
    <source>
        <dbReference type="EMBL" id="AKQ03720.1"/>
    </source>
</evidence>
<feature type="domain" description="Peptidase M24" evidence="8">
    <location>
        <begin position="12"/>
        <end position="243"/>
    </location>
</feature>
<dbReference type="SUPFAM" id="SSF55920">
    <property type="entry name" value="Creatinase/aminopeptidase"/>
    <property type="match status" value="1"/>
</dbReference>
<evidence type="ECO:0000259" key="8">
    <source>
        <dbReference type="Pfam" id="PF00557"/>
    </source>
</evidence>
<gene>
    <name evidence="6" type="primary">map</name>
</gene>
<dbReference type="GO" id="GO:0004239">
    <property type="term" value="F:initiator methionyl aminopeptidase activity"/>
    <property type="evidence" value="ECO:0007669"/>
    <property type="project" value="UniProtKB-UniRule"/>
</dbReference>
<dbReference type="InterPro" id="IPR001714">
    <property type="entry name" value="Pept_M24_MAP"/>
</dbReference>
<dbReference type="PANTHER" id="PTHR43330:SF27">
    <property type="entry name" value="METHIONINE AMINOPEPTIDASE"/>
    <property type="match status" value="1"/>
</dbReference>
<comment type="cofactor">
    <cofactor evidence="6">
        <name>Co(2+)</name>
        <dbReference type="ChEBI" id="CHEBI:48828"/>
    </cofactor>
    <cofactor evidence="6">
        <name>Zn(2+)</name>
        <dbReference type="ChEBI" id="CHEBI:29105"/>
    </cofactor>
    <cofactor evidence="6">
        <name>Mn(2+)</name>
        <dbReference type="ChEBI" id="CHEBI:29035"/>
    </cofactor>
    <cofactor evidence="6">
        <name>Fe(2+)</name>
        <dbReference type="ChEBI" id="CHEBI:29033"/>
    </cofactor>
    <text evidence="6">Binds 2 divalent metal cations per subunit. Has a high-affinity and a low affinity metal-binding site. The true nature of the physiological cofactor is under debate. The enzyme is active with cobalt, zinc, manganese or divalent iron ions. Most likely, methionine aminopeptidases function as mononuclear Fe(2+)-metalloproteases under physiological conditions, and the catalytically relevant metal-binding site has been assigned to the histidine-containing high-affinity site.</text>
</comment>
<keyword evidence="2 6" id="KW-0031">Aminopeptidase</keyword>
<comment type="similarity">
    <text evidence="6">Belongs to the peptidase M24A family. Methionine aminopeptidase type 1 subfamily.</text>
</comment>
<comment type="function">
    <text evidence="1 6">Removes the N-terminal methionine from nascent proteins. The N-terminal methionine is often cleaved when the second residue in the primary sequence is small and uncharged (Met-Ala-, Cys, Gly, Pro, Ser, Thr, or Val). Requires deformylation of the N(alpha)-formylated initiator methionine before it can be hydrolyzed.</text>
</comment>
<comment type="subunit">
    <text evidence="6">Monomer.</text>
</comment>
<evidence type="ECO:0000256" key="1">
    <source>
        <dbReference type="ARBA" id="ARBA00002521"/>
    </source>
</evidence>
<dbReference type="NCBIfam" id="TIGR00500">
    <property type="entry name" value="met_pdase_I"/>
    <property type="match status" value="1"/>
</dbReference>
<feature type="binding site" evidence="6">
    <location>
        <position position="82"/>
    </location>
    <ligand>
        <name>substrate</name>
    </ligand>
</feature>
<dbReference type="CDD" id="cd01086">
    <property type="entry name" value="MetAP1"/>
    <property type="match status" value="1"/>
</dbReference>
<feature type="binding site" evidence="6">
    <location>
        <position position="110"/>
    </location>
    <ligand>
        <name>a divalent metal cation</name>
        <dbReference type="ChEBI" id="CHEBI:60240"/>
        <label>1</label>
    </ligand>
</feature>
<dbReference type="PANTHER" id="PTHR43330">
    <property type="entry name" value="METHIONINE AMINOPEPTIDASE"/>
    <property type="match status" value="1"/>
</dbReference>
<keyword evidence="3 6" id="KW-0645">Protease</keyword>
<dbReference type="InterPro" id="IPR036005">
    <property type="entry name" value="Creatinase/aminopeptidase-like"/>
</dbReference>
<dbReference type="HAMAP" id="MF_01974">
    <property type="entry name" value="MetAP_1"/>
    <property type="match status" value="1"/>
</dbReference>
<feature type="binding site" evidence="6">
    <location>
        <position position="237"/>
    </location>
    <ligand>
        <name>a divalent metal cation</name>
        <dbReference type="ChEBI" id="CHEBI:60240"/>
        <label>2</label>
        <note>catalytic</note>
    </ligand>
</feature>
<evidence type="ECO:0000256" key="6">
    <source>
        <dbReference type="HAMAP-Rule" id="MF_01974"/>
    </source>
</evidence>
<dbReference type="PRINTS" id="PR00599">
    <property type="entry name" value="MAPEPTIDASE"/>
</dbReference>
<organism evidence="9">
    <name type="scientific">uncultured Ignavibacteria bacterium Rifle_16ft_4_minimus_38491</name>
    <dbReference type="NCBI Taxonomy" id="1665105"/>
    <lineage>
        <taxon>Bacteria</taxon>
        <taxon>Pseudomonadati</taxon>
        <taxon>Ignavibacteriota</taxon>
        <taxon>Ignavibacteria</taxon>
        <taxon>environmental samples</taxon>
    </lineage>
</organism>
<dbReference type="EC" id="3.4.11.18" evidence="6 7"/>
<dbReference type="GO" id="GO:0046872">
    <property type="term" value="F:metal ion binding"/>
    <property type="evidence" value="ECO:0007669"/>
    <property type="project" value="UniProtKB-UniRule"/>
</dbReference>